<reference evidence="5 6" key="1">
    <citation type="submission" date="2019-11" db="EMBL/GenBank/DDBJ databases">
        <title>Type strains purchased from KCTC, JCM and DSMZ.</title>
        <authorList>
            <person name="Lu H."/>
        </authorList>
    </citation>
    <scope>NUCLEOTIDE SEQUENCE [LARGE SCALE GENOMIC DNA]</scope>
    <source>
        <strain evidence="5 6">KCTC 52429</strain>
    </source>
</reference>
<keyword evidence="1" id="KW-0677">Repeat</keyword>
<sequence>MKTIVLATALLAGGAAAATSPCAQIAKGIPFADAATGKTEATAQVQALFDAANAGDEAAFAALLAAVPNPDDYVVGNDKLLHRLLRPARSLVEDEAAWRKDIANTYDKAHFAGQQRKHAALYAAKTRMLALALQAGVSVKEAGDGGTAPLHLAALYGTAEMVKMLVAAGADVRQVTSSWPQEEALEAALRQERAGQLESIVTPAERTRVVLALVDAGAPLPGKQMDKYQACERKARKEDDKAFDRPGADYLLWDDLLALTQGREVLDRMLALGTRPYTDEGAGSLFAHAAAAGNVEGVAWLKERVPRHDKDGTDLWVEGAMWALMAPPEAADRILHELLEPAMPWQQNGPRHIDHHGRAWRHVPRNETANATLLERAILAGRSDVVRRLVKLGAPVADDDAALLARAVAAGDVAMVRTLLELGVSPLAGETPALEVAVAGKTGTDFDSKAGGPTPARRGEMLALLLAALRQRQLAVPDDSRLLDEALRYATSAERASLARMVLDAGVPARNLSFDGIQTALRSPDRALFGTLLAQGFLRTGASDETSAERREAASAVLREAILVGRADLIAPMLALQPDLGWRGEDGLGALDVAIRRGDVAVVDALLAAGATLDDPAALDHAIVSGKADMVRFIAGKSGRQVGRSCVPDGAALAELVKSADDAFWTGLRAQGFGARACPDMAPRLVAAFADSKALPYAGWLGERLRQRMADLRAD</sequence>
<dbReference type="SMART" id="SM00248">
    <property type="entry name" value="ANK"/>
    <property type="match status" value="5"/>
</dbReference>
<dbReference type="InterPro" id="IPR050663">
    <property type="entry name" value="Ankyrin-SOCS_Box"/>
</dbReference>
<evidence type="ECO:0000313" key="6">
    <source>
        <dbReference type="Proteomes" id="UP000430634"/>
    </source>
</evidence>
<evidence type="ECO:0000313" key="5">
    <source>
        <dbReference type="EMBL" id="MTV52227.1"/>
    </source>
</evidence>
<dbReference type="GO" id="GO:0045944">
    <property type="term" value="P:positive regulation of transcription by RNA polymerase II"/>
    <property type="evidence" value="ECO:0007669"/>
    <property type="project" value="TreeGrafter"/>
</dbReference>
<dbReference type="AlphaFoldDB" id="A0A6I3SWZ6"/>
<feature type="repeat" description="ANK" evidence="3">
    <location>
        <begin position="145"/>
        <end position="177"/>
    </location>
</feature>
<dbReference type="GO" id="GO:0000976">
    <property type="term" value="F:transcription cis-regulatory region binding"/>
    <property type="evidence" value="ECO:0007669"/>
    <property type="project" value="TreeGrafter"/>
</dbReference>
<proteinExistence type="predicted"/>
<dbReference type="InterPro" id="IPR002110">
    <property type="entry name" value="Ankyrin_rpt"/>
</dbReference>
<protein>
    <recommendedName>
        <fullName evidence="7">Ankyrin repeat domain-containing protein</fullName>
    </recommendedName>
</protein>
<evidence type="ECO:0000256" key="3">
    <source>
        <dbReference type="PROSITE-ProRule" id="PRU00023"/>
    </source>
</evidence>
<feature type="signal peptide" evidence="4">
    <location>
        <begin position="1"/>
        <end position="17"/>
    </location>
</feature>
<dbReference type="Gene3D" id="1.25.40.20">
    <property type="entry name" value="Ankyrin repeat-containing domain"/>
    <property type="match status" value="2"/>
</dbReference>
<dbReference type="PROSITE" id="PS50088">
    <property type="entry name" value="ANK_REPEAT"/>
    <property type="match status" value="2"/>
</dbReference>
<evidence type="ECO:0000256" key="2">
    <source>
        <dbReference type="ARBA" id="ARBA00023043"/>
    </source>
</evidence>
<keyword evidence="2 3" id="KW-0040">ANK repeat</keyword>
<comment type="caution">
    <text evidence="5">The sequence shown here is derived from an EMBL/GenBank/DDBJ whole genome shotgun (WGS) entry which is preliminary data.</text>
</comment>
<evidence type="ECO:0000256" key="4">
    <source>
        <dbReference type="SAM" id="SignalP"/>
    </source>
</evidence>
<feature type="non-terminal residue" evidence="5">
    <location>
        <position position="715"/>
    </location>
</feature>
<accession>A0A6I3SWZ6</accession>
<organism evidence="5 6">
    <name type="scientific">Pseudoduganella buxea</name>
    <dbReference type="NCBI Taxonomy" id="1949069"/>
    <lineage>
        <taxon>Bacteria</taxon>
        <taxon>Pseudomonadati</taxon>
        <taxon>Pseudomonadota</taxon>
        <taxon>Betaproteobacteria</taxon>
        <taxon>Burkholderiales</taxon>
        <taxon>Oxalobacteraceae</taxon>
        <taxon>Telluria group</taxon>
        <taxon>Pseudoduganella</taxon>
    </lineage>
</organism>
<keyword evidence="4" id="KW-0732">Signal</keyword>
<evidence type="ECO:0000256" key="1">
    <source>
        <dbReference type="ARBA" id="ARBA00022737"/>
    </source>
</evidence>
<dbReference type="PROSITE" id="PS50297">
    <property type="entry name" value="ANK_REP_REGION"/>
    <property type="match status" value="2"/>
</dbReference>
<feature type="chain" id="PRO_5026273680" description="Ankyrin repeat domain-containing protein" evidence="4">
    <location>
        <begin position="18"/>
        <end position="715"/>
    </location>
</feature>
<name>A0A6I3SWZ6_9BURK</name>
<dbReference type="EMBL" id="WNKZ01000009">
    <property type="protein sequence ID" value="MTV52227.1"/>
    <property type="molecule type" value="Genomic_DNA"/>
</dbReference>
<dbReference type="InterPro" id="IPR036770">
    <property type="entry name" value="Ankyrin_rpt-contain_sf"/>
</dbReference>
<dbReference type="SUPFAM" id="SSF48403">
    <property type="entry name" value="Ankyrin repeat"/>
    <property type="match status" value="1"/>
</dbReference>
<dbReference type="PANTHER" id="PTHR24193:SF121">
    <property type="entry name" value="ADA2A-CONTAINING COMPLEX COMPONENT 3, ISOFORM D"/>
    <property type="match status" value="1"/>
</dbReference>
<gene>
    <name evidence="5" type="ORF">GM672_05695</name>
</gene>
<feature type="repeat" description="ANK" evidence="3">
    <location>
        <begin position="586"/>
        <end position="618"/>
    </location>
</feature>
<dbReference type="PANTHER" id="PTHR24193">
    <property type="entry name" value="ANKYRIN REPEAT PROTEIN"/>
    <property type="match status" value="1"/>
</dbReference>
<evidence type="ECO:0008006" key="7">
    <source>
        <dbReference type="Google" id="ProtNLM"/>
    </source>
</evidence>
<dbReference type="Pfam" id="PF00023">
    <property type="entry name" value="Ank"/>
    <property type="match status" value="1"/>
</dbReference>
<dbReference type="Proteomes" id="UP000430634">
    <property type="component" value="Unassembled WGS sequence"/>
</dbReference>